<accession>A0A2G5D7M3</accession>
<keyword evidence="1" id="KW-0472">Membrane</keyword>
<dbReference type="OrthoDB" id="591587at2759"/>
<feature type="non-terminal residue" evidence="2">
    <location>
        <position position="1"/>
    </location>
</feature>
<keyword evidence="3" id="KW-1185">Reference proteome</keyword>
<evidence type="ECO:0000313" key="2">
    <source>
        <dbReference type="EMBL" id="PIA39510.1"/>
    </source>
</evidence>
<dbReference type="STRING" id="218851.A0A2G5D7M3"/>
<protein>
    <submittedName>
        <fullName evidence="2">Uncharacterized protein</fullName>
    </submittedName>
</protein>
<name>A0A2G5D7M3_AQUCA</name>
<evidence type="ECO:0000313" key="3">
    <source>
        <dbReference type="Proteomes" id="UP000230069"/>
    </source>
</evidence>
<reference evidence="2 3" key="1">
    <citation type="submission" date="2017-09" db="EMBL/GenBank/DDBJ databases">
        <title>WGS assembly of Aquilegia coerulea Goldsmith.</title>
        <authorList>
            <person name="Hodges S."/>
            <person name="Kramer E."/>
            <person name="Nordborg M."/>
            <person name="Tomkins J."/>
            <person name="Borevitz J."/>
            <person name="Derieg N."/>
            <person name="Yan J."/>
            <person name="Mihaltcheva S."/>
            <person name="Hayes R.D."/>
            <person name="Rokhsar D."/>
        </authorList>
    </citation>
    <scope>NUCLEOTIDE SEQUENCE [LARGE SCALE GENOMIC DNA]</scope>
    <source>
        <strain evidence="3">cv. Goldsmith</strain>
    </source>
</reference>
<dbReference type="Proteomes" id="UP000230069">
    <property type="component" value="Unassembled WGS sequence"/>
</dbReference>
<keyword evidence="1" id="KW-0812">Transmembrane</keyword>
<evidence type="ECO:0000256" key="1">
    <source>
        <dbReference type="SAM" id="Phobius"/>
    </source>
</evidence>
<dbReference type="PANTHER" id="PTHR31170">
    <property type="entry name" value="BNAC04G53230D PROTEIN"/>
    <property type="match status" value="1"/>
</dbReference>
<organism evidence="2 3">
    <name type="scientific">Aquilegia coerulea</name>
    <name type="common">Rocky mountain columbine</name>
    <dbReference type="NCBI Taxonomy" id="218851"/>
    <lineage>
        <taxon>Eukaryota</taxon>
        <taxon>Viridiplantae</taxon>
        <taxon>Streptophyta</taxon>
        <taxon>Embryophyta</taxon>
        <taxon>Tracheophyta</taxon>
        <taxon>Spermatophyta</taxon>
        <taxon>Magnoliopsida</taxon>
        <taxon>Ranunculales</taxon>
        <taxon>Ranunculaceae</taxon>
        <taxon>Thalictroideae</taxon>
        <taxon>Aquilegia</taxon>
    </lineage>
</organism>
<dbReference type="EMBL" id="KZ305043">
    <property type="protein sequence ID" value="PIA39510.1"/>
    <property type="molecule type" value="Genomic_DNA"/>
</dbReference>
<sequence length="399" mass="46305">EDSLLAAGIMAQVPRKLSSNCSIFRVPPRLRYNGDEKVYEPCIVSIGPYHHGKENLKAMEEHKNRYLRSLLNRKSPIKLTLKHIVRAIRELEKDARACYAEPINLTSDEFLFYRCFEPVVANDPIYTSSWMYSSMRLDLALLENQLPQIVLQCIYSLARPPCSCSLNQLVCYFMTPSSQYENTSYNSAFKANHILDVLRNHLFPLPRSMENDSESIHEYTQYSATDLWEAGVQFKRKDSKYGLLDITFSNEGVLEIPSIFVSDTWIVYLPNIIALEQCCRDYENRVTSYVILLDGLINTKDDVKLLRDKKIINVMWKEDELIATEIGNLCSKGAFISRFGYDDLCRRMNAHRRTNWNKWRSSLRRNYFNTPWASLSLVAAVVLLLLTFLQTLFSILSYY</sequence>
<gene>
    <name evidence="2" type="ORF">AQUCO_02600160v1</name>
</gene>
<dbReference type="InterPro" id="IPR004158">
    <property type="entry name" value="DUF247_pln"/>
</dbReference>
<proteinExistence type="predicted"/>
<dbReference type="PANTHER" id="PTHR31170:SF17">
    <property type="match status" value="1"/>
</dbReference>
<feature type="transmembrane region" description="Helical" evidence="1">
    <location>
        <begin position="372"/>
        <end position="396"/>
    </location>
</feature>
<dbReference type="AlphaFoldDB" id="A0A2G5D7M3"/>
<dbReference type="InParanoid" id="A0A2G5D7M3"/>
<keyword evidence="1" id="KW-1133">Transmembrane helix</keyword>
<dbReference type="Pfam" id="PF03140">
    <property type="entry name" value="DUF247"/>
    <property type="match status" value="1"/>
</dbReference>